<keyword evidence="3" id="KW-1185">Reference proteome</keyword>
<evidence type="ECO:0000313" key="3">
    <source>
        <dbReference type="Proteomes" id="UP001307889"/>
    </source>
</evidence>
<accession>A0ABN7AQQ8</accession>
<proteinExistence type="predicted"/>
<reference evidence="2 3" key="1">
    <citation type="submission" date="2023-09" db="EMBL/GenBank/DDBJ databases">
        <title>Nesidiocoris tenuis whole genome shotgun sequence.</title>
        <authorList>
            <person name="Shibata T."/>
            <person name="Shimoda M."/>
            <person name="Kobayashi T."/>
            <person name="Uehara T."/>
        </authorList>
    </citation>
    <scope>NUCLEOTIDE SEQUENCE [LARGE SCALE GENOMIC DNA]</scope>
    <source>
        <strain evidence="2 3">Japan</strain>
    </source>
</reference>
<evidence type="ECO:0000256" key="1">
    <source>
        <dbReference type="SAM" id="MobiDB-lite"/>
    </source>
</evidence>
<organism evidence="2 3">
    <name type="scientific">Nesidiocoris tenuis</name>
    <dbReference type="NCBI Taxonomy" id="355587"/>
    <lineage>
        <taxon>Eukaryota</taxon>
        <taxon>Metazoa</taxon>
        <taxon>Ecdysozoa</taxon>
        <taxon>Arthropoda</taxon>
        <taxon>Hexapoda</taxon>
        <taxon>Insecta</taxon>
        <taxon>Pterygota</taxon>
        <taxon>Neoptera</taxon>
        <taxon>Paraneoptera</taxon>
        <taxon>Hemiptera</taxon>
        <taxon>Heteroptera</taxon>
        <taxon>Panheteroptera</taxon>
        <taxon>Cimicomorpha</taxon>
        <taxon>Miridae</taxon>
        <taxon>Dicyphina</taxon>
        <taxon>Nesidiocoris</taxon>
    </lineage>
</organism>
<name>A0ABN7AQQ8_9HEMI</name>
<gene>
    <name evidence="2" type="ORF">NTJ_06050</name>
</gene>
<evidence type="ECO:0000313" key="2">
    <source>
        <dbReference type="EMBL" id="BES93241.1"/>
    </source>
</evidence>
<protein>
    <submittedName>
        <fullName evidence="2">Uncharacterized protein</fullName>
    </submittedName>
</protein>
<dbReference type="Proteomes" id="UP001307889">
    <property type="component" value="Chromosome 4"/>
</dbReference>
<sequence length="88" mass="9445">MEGGPRAHFGPMPYRRISSSSTDGLQDPSLVLQVILTRIGRGWFRSEGGENNVSPAVTYLPDCQGACSECASLDHSTTVDVTALESFL</sequence>
<feature type="region of interest" description="Disordered" evidence="1">
    <location>
        <begin position="1"/>
        <end position="24"/>
    </location>
</feature>
<dbReference type="EMBL" id="AP028912">
    <property type="protein sequence ID" value="BES93241.1"/>
    <property type="molecule type" value="Genomic_DNA"/>
</dbReference>